<keyword evidence="3" id="KW-0238">DNA-binding</keyword>
<dbReference type="CDD" id="cd06171">
    <property type="entry name" value="Sigma70_r4"/>
    <property type="match status" value="1"/>
</dbReference>
<evidence type="ECO:0000256" key="2">
    <source>
        <dbReference type="ARBA" id="ARBA00023082"/>
    </source>
</evidence>
<evidence type="ECO:0000256" key="4">
    <source>
        <dbReference type="ARBA" id="ARBA00023163"/>
    </source>
</evidence>
<dbReference type="Pfam" id="PF04539">
    <property type="entry name" value="Sigma70_r3"/>
    <property type="match status" value="1"/>
</dbReference>
<dbReference type="InterPro" id="IPR007627">
    <property type="entry name" value="RNA_pol_sigma70_r2"/>
</dbReference>
<dbReference type="InterPro" id="IPR001387">
    <property type="entry name" value="Cro/C1-type_HTH"/>
</dbReference>
<dbReference type="InterPro" id="IPR007624">
    <property type="entry name" value="RNA_pol_sigma70_r3"/>
</dbReference>
<dbReference type="OrthoDB" id="9804285at2"/>
<proteinExistence type="predicted"/>
<evidence type="ECO:0000256" key="3">
    <source>
        <dbReference type="ARBA" id="ARBA00023125"/>
    </source>
</evidence>
<dbReference type="Gene3D" id="1.20.120.1810">
    <property type="match status" value="1"/>
</dbReference>
<evidence type="ECO:0000313" key="7">
    <source>
        <dbReference type="Proteomes" id="UP000184512"/>
    </source>
</evidence>
<dbReference type="AlphaFoldDB" id="A0A1M6ESQ1"/>
<reference evidence="6 7" key="1">
    <citation type="submission" date="2016-11" db="EMBL/GenBank/DDBJ databases">
        <authorList>
            <person name="Jaros S."/>
            <person name="Januszkiewicz K."/>
            <person name="Wedrychowicz H."/>
        </authorList>
    </citation>
    <scope>NUCLEOTIDE SEQUENCE [LARGE SCALE GENOMIC DNA]</scope>
    <source>
        <strain evidence="6 7">DSM 12906</strain>
    </source>
</reference>
<dbReference type="SUPFAM" id="SSF88946">
    <property type="entry name" value="Sigma2 domain of RNA polymerase sigma factors"/>
    <property type="match status" value="1"/>
</dbReference>
<dbReference type="PANTHER" id="PTHR30385:SF4">
    <property type="entry name" value="RNA POLYMERASE SIGMA-E FACTOR"/>
    <property type="match status" value="1"/>
</dbReference>
<dbReference type="InterPro" id="IPR007630">
    <property type="entry name" value="RNA_pol_sigma70_r4"/>
</dbReference>
<sequence length="265" mass="29846">MARGLDSTSTVTEREQLTRELINRLQSEDDPMAREELVEKLTRTNLPLCDSLANRYAGRGIEFDDLQQVARMGLLLAIERFRPGPDRTFAKFAVPTILGELKRYFRDHSWTVRPPRAIQELRPRVEATRTRLAQELRREPTQSELAELLEADPGDVSSCLESSTSYRSISLDAPLHPGTEVSLGNSLATAVGLHEELAARVDLQRALARLPRRDQQVVVWRFGDELTQAEIAERLGVSQMQISRVLRRVIERLRSDLSPALAGAA</sequence>
<dbReference type="InterPro" id="IPR036388">
    <property type="entry name" value="WH-like_DNA-bd_sf"/>
</dbReference>
<dbReference type="InterPro" id="IPR014284">
    <property type="entry name" value="RNA_pol_sigma-70_dom"/>
</dbReference>
<evidence type="ECO:0000259" key="5">
    <source>
        <dbReference type="PROSITE" id="PS50943"/>
    </source>
</evidence>
<dbReference type="Pfam" id="PF04542">
    <property type="entry name" value="Sigma70_r2"/>
    <property type="match status" value="1"/>
</dbReference>
<dbReference type="PROSITE" id="PS50943">
    <property type="entry name" value="HTH_CROC1"/>
    <property type="match status" value="1"/>
</dbReference>
<organism evidence="6 7">
    <name type="scientific">Tessaracoccus bendigoensis DSM 12906</name>
    <dbReference type="NCBI Taxonomy" id="1123357"/>
    <lineage>
        <taxon>Bacteria</taxon>
        <taxon>Bacillati</taxon>
        <taxon>Actinomycetota</taxon>
        <taxon>Actinomycetes</taxon>
        <taxon>Propionibacteriales</taxon>
        <taxon>Propionibacteriaceae</taxon>
        <taxon>Tessaracoccus</taxon>
    </lineage>
</organism>
<dbReference type="STRING" id="1123357.SAMN02745244_01268"/>
<protein>
    <submittedName>
        <fullName evidence="6">RNA polymerase sigma-B factor</fullName>
    </submittedName>
</protein>
<dbReference type="Gene3D" id="1.10.10.10">
    <property type="entry name" value="Winged helix-like DNA-binding domain superfamily/Winged helix DNA-binding domain"/>
    <property type="match status" value="2"/>
</dbReference>
<accession>A0A1M6ESQ1</accession>
<dbReference type="GO" id="GO:0006352">
    <property type="term" value="P:DNA-templated transcription initiation"/>
    <property type="evidence" value="ECO:0007669"/>
    <property type="project" value="InterPro"/>
</dbReference>
<evidence type="ECO:0000313" key="6">
    <source>
        <dbReference type="EMBL" id="SHI88423.1"/>
    </source>
</evidence>
<gene>
    <name evidence="6" type="ORF">SAMN02745244_01268</name>
</gene>
<keyword evidence="7" id="KW-1185">Reference proteome</keyword>
<dbReference type="GO" id="GO:0016987">
    <property type="term" value="F:sigma factor activity"/>
    <property type="evidence" value="ECO:0007669"/>
    <property type="project" value="UniProtKB-KW"/>
</dbReference>
<dbReference type="SUPFAM" id="SSF88659">
    <property type="entry name" value="Sigma3 and sigma4 domains of RNA polymerase sigma factors"/>
    <property type="match status" value="2"/>
</dbReference>
<dbReference type="Pfam" id="PF04545">
    <property type="entry name" value="Sigma70_r4"/>
    <property type="match status" value="1"/>
</dbReference>
<keyword evidence="4" id="KW-0804">Transcription</keyword>
<keyword evidence="1" id="KW-0805">Transcription regulation</keyword>
<dbReference type="RefSeq" id="WP_073186697.1">
    <property type="nucleotide sequence ID" value="NZ_FQZG01000018.1"/>
</dbReference>
<dbReference type="EMBL" id="FQZG01000018">
    <property type="protein sequence ID" value="SHI88423.1"/>
    <property type="molecule type" value="Genomic_DNA"/>
</dbReference>
<dbReference type="Proteomes" id="UP000184512">
    <property type="component" value="Unassembled WGS sequence"/>
</dbReference>
<dbReference type="NCBIfam" id="TIGR02937">
    <property type="entry name" value="sigma70-ECF"/>
    <property type="match status" value="1"/>
</dbReference>
<dbReference type="PANTHER" id="PTHR30385">
    <property type="entry name" value="SIGMA FACTOR F FLAGELLAR"/>
    <property type="match status" value="1"/>
</dbReference>
<evidence type="ECO:0000256" key="1">
    <source>
        <dbReference type="ARBA" id="ARBA00023015"/>
    </source>
</evidence>
<keyword evidence="2" id="KW-0731">Sigma factor</keyword>
<dbReference type="InterPro" id="IPR013324">
    <property type="entry name" value="RNA_pol_sigma_r3/r4-like"/>
</dbReference>
<name>A0A1M6ESQ1_9ACTN</name>
<feature type="domain" description="HTH cro/C1-type" evidence="5">
    <location>
        <begin position="226"/>
        <end position="247"/>
    </location>
</feature>
<dbReference type="GO" id="GO:0003677">
    <property type="term" value="F:DNA binding"/>
    <property type="evidence" value="ECO:0007669"/>
    <property type="project" value="UniProtKB-KW"/>
</dbReference>
<dbReference type="InterPro" id="IPR013325">
    <property type="entry name" value="RNA_pol_sigma_r2"/>
</dbReference>